<proteinExistence type="predicted"/>
<name>A0A7W5XYU6_9MICC</name>
<dbReference type="Proteomes" id="UP000547528">
    <property type="component" value="Unassembled WGS sequence"/>
</dbReference>
<comment type="caution">
    <text evidence="1">The sequence shown here is derived from an EMBL/GenBank/DDBJ whole genome shotgun (WGS) entry which is preliminary data.</text>
</comment>
<protein>
    <recommendedName>
        <fullName evidence="3">Amidohydrolase 3 domain-containing protein</fullName>
    </recommendedName>
</protein>
<evidence type="ECO:0000313" key="1">
    <source>
        <dbReference type="EMBL" id="MBB3666861.1"/>
    </source>
</evidence>
<gene>
    <name evidence="1" type="ORF">FHX47_000454</name>
</gene>
<dbReference type="AlphaFoldDB" id="A0A7W5XYU6"/>
<evidence type="ECO:0008006" key="3">
    <source>
        <dbReference type="Google" id="ProtNLM"/>
    </source>
</evidence>
<dbReference type="GO" id="GO:0016810">
    <property type="term" value="F:hydrolase activity, acting on carbon-nitrogen (but not peptide) bonds"/>
    <property type="evidence" value="ECO:0007669"/>
    <property type="project" value="InterPro"/>
</dbReference>
<reference evidence="1 2" key="1">
    <citation type="submission" date="2020-08" db="EMBL/GenBank/DDBJ databases">
        <title>Sequencing the genomes of 1000 actinobacteria strains.</title>
        <authorList>
            <person name="Klenk H.-P."/>
        </authorList>
    </citation>
    <scope>NUCLEOTIDE SEQUENCE [LARGE SCALE GENOMIC DNA]</scope>
    <source>
        <strain evidence="1 2">DSM 28238</strain>
    </source>
</reference>
<dbReference type="InterPro" id="IPR011059">
    <property type="entry name" value="Metal-dep_hydrolase_composite"/>
</dbReference>
<evidence type="ECO:0000313" key="2">
    <source>
        <dbReference type="Proteomes" id="UP000547528"/>
    </source>
</evidence>
<organism evidence="1 2">
    <name type="scientific">Garicola koreensis</name>
    <dbReference type="NCBI Taxonomy" id="1262554"/>
    <lineage>
        <taxon>Bacteria</taxon>
        <taxon>Bacillati</taxon>
        <taxon>Actinomycetota</taxon>
        <taxon>Actinomycetes</taxon>
        <taxon>Micrococcales</taxon>
        <taxon>Micrococcaceae</taxon>
        <taxon>Garicola</taxon>
    </lineage>
</organism>
<dbReference type="Gene3D" id="2.30.40.10">
    <property type="entry name" value="Urease, subunit C, domain 1"/>
    <property type="match status" value="1"/>
</dbReference>
<keyword evidence="2" id="KW-1185">Reference proteome</keyword>
<sequence>MLHNGTVHSTDEPYAEAMLVENGQVAWLGSDETAQRLADERMLHQDLDRGLVTPAFVGSAAVTLEQLEAGTLTEILDGAATSFGCSTLRLRVPVEAQKLTGDTRDSLAESLRSALTTAGEHPVAVYPVVELTGVRADGGAPSIAPVNTMLDLLGELDPVAENPIAVQLRFAEVMPNLLGVRSWCTEAGRQLFLECTEAEAAEVVDAVVTSHQHLRELKQTPSPVTPTVLVGFDSAASEHWETLLNTGVHVLLNRPGHLATALRAGVPTAAAPPEGQNPWQLVSEHVHFDDDPVSVRAGFNAQTRGAYRSLVGAAPESAQLNPGSAATYTVWEVDQLAVQTPNSTAAAWSTDTRARTPLLPFLDGVELPRLVGTVVAGETL</sequence>
<accession>A0A7W5XYU6</accession>
<dbReference type="RefSeq" id="WP_183357254.1">
    <property type="nucleotide sequence ID" value="NZ_BAABKR010000008.1"/>
</dbReference>
<dbReference type="EMBL" id="JACIBT010000001">
    <property type="protein sequence ID" value="MBB3666861.1"/>
    <property type="molecule type" value="Genomic_DNA"/>
</dbReference>